<sequence length="249" mass="29273">MTANYLKTNNTYIAGENISTFHLNERRRKRTIISTIYDNNENLLENPVEIQQFIFNHFQTHFEEEDRPTNTIFLCHPKIQENRPVHNAITREITTKEIYEVVKKAPNNRSPGKDGLRNEFYEMFFDITHEELNLIINDAINKKIPEEFTKGIIVLIRKQKQSKTDIESLRPITLINADYKIFSRILKTRLAHVIDEHNVLTTSQKCSNKNNNIFQAVLSIKDKILEINERKKIGNIISFDLSKAFDRKD</sequence>
<dbReference type="SUPFAM" id="SSF56672">
    <property type="entry name" value="DNA/RNA polymerases"/>
    <property type="match status" value="1"/>
</dbReference>
<dbReference type="InterPro" id="IPR000477">
    <property type="entry name" value="RT_dom"/>
</dbReference>
<dbReference type="PROSITE" id="PS50878">
    <property type="entry name" value="RT_POL"/>
    <property type="match status" value="1"/>
</dbReference>
<evidence type="ECO:0000259" key="1">
    <source>
        <dbReference type="PROSITE" id="PS50878"/>
    </source>
</evidence>
<dbReference type="VEuPathDB" id="VectorBase:ADIR009688"/>
<dbReference type="PANTHER" id="PTHR19446">
    <property type="entry name" value="REVERSE TRANSCRIPTASES"/>
    <property type="match status" value="1"/>
</dbReference>
<name>A0A182NPV3_9DIPT</name>
<evidence type="ECO:0000313" key="3">
    <source>
        <dbReference type="Proteomes" id="UP000075884"/>
    </source>
</evidence>
<accession>A0A182NPV3</accession>
<dbReference type="Proteomes" id="UP000075884">
    <property type="component" value="Unassembled WGS sequence"/>
</dbReference>
<reference evidence="3" key="1">
    <citation type="submission" date="2013-03" db="EMBL/GenBank/DDBJ databases">
        <title>The Genome Sequence of Anopheles dirus WRAIR2.</title>
        <authorList>
            <consortium name="The Broad Institute Genomics Platform"/>
            <person name="Neafsey D.E."/>
            <person name="Walton C."/>
            <person name="Walker B."/>
            <person name="Young S.K."/>
            <person name="Zeng Q."/>
            <person name="Gargeya S."/>
            <person name="Fitzgerald M."/>
            <person name="Haas B."/>
            <person name="Abouelleil A."/>
            <person name="Allen A.W."/>
            <person name="Alvarado L."/>
            <person name="Arachchi H.M."/>
            <person name="Berlin A.M."/>
            <person name="Chapman S.B."/>
            <person name="Gainer-Dewar J."/>
            <person name="Goldberg J."/>
            <person name="Griggs A."/>
            <person name="Gujja S."/>
            <person name="Hansen M."/>
            <person name="Howarth C."/>
            <person name="Imamovic A."/>
            <person name="Ireland A."/>
            <person name="Larimer J."/>
            <person name="McCowan C."/>
            <person name="Murphy C."/>
            <person name="Pearson M."/>
            <person name="Poon T.W."/>
            <person name="Priest M."/>
            <person name="Roberts A."/>
            <person name="Saif S."/>
            <person name="Shea T."/>
            <person name="Sisk P."/>
            <person name="Sykes S."/>
            <person name="Wortman J."/>
            <person name="Nusbaum C."/>
            <person name="Birren B."/>
        </authorList>
    </citation>
    <scope>NUCLEOTIDE SEQUENCE [LARGE SCALE GENOMIC DNA]</scope>
    <source>
        <strain evidence="3">WRAIR2</strain>
    </source>
</reference>
<proteinExistence type="predicted"/>
<dbReference type="AlphaFoldDB" id="A0A182NPV3"/>
<reference evidence="2" key="2">
    <citation type="submission" date="2020-05" db="UniProtKB">
        <authorList>
            <consortium name="EnsemblMetazoa"/>
        </authorList>
    </citation>
    <scope>IDENTIFICATION</scope>
    <source>
        <strain evidence="2">WRAIR2</strain>
    </source>
</reference>
<feature type="domain" description="Reverse transcriptase" evidence="1">
    <location>
        <begin position="137"/>
        <end position="249"/>
    </location>
</feature>
<evidence type="ECO:0000313" key="2">
    <source>
        <dbReference type="EnsemblMetazoa" id="ADIR009688-PA"/>
    </source>
</evidence>
<dbReference type="EnsemblMetazoa" id="ADIR009688-RA">
    <property type="protein sequence ID" value="ADIR009688-PA"/>
    <property type="gene ID" value="ADIR009688"/>
</dbReference>
<protein>
    <submittedName>
        <fullName evidence="2">Reverse transcriptase domain-containing protein</fullName>
    </submittedName>
</protein>
<dbReference type="GO" id="GO:0071897">
    <property type="term" value="P:DNA biosynthetic process"/>
    <property type="evidence" value="ECO:0007669"/>
    <property type="project" value="UniProtKB-ARBA"/>
</dbReference>
<organism evidence="2 3">
    <name type="scientific">Anopheles dirus</name>
    <dbReference type="NCBI Taxonomy" id="7168"/>
    <lineage>
        <taxon>Eukaryota</taxon>
        <taxon>Metazoa</taxon>
        <taxon>Ecdysozoa</taxon>
        <taxon>Arthropoda</taxon>
        <taxon>Hexapoda</taxon>
        <taxon>Insecta</taxon>
        <taxon>Pterygota</taxon>
        <taxon>Neoptera</taxon>
        <taxon>Endopterygota</taxon>
        <taxon>Diptera</taxon>
        <taxon>Nematocera</taxon>
        <taxon>Culicoidea</taxon>
        <taxon>Culicidae</taxon>
        <taxon>Anophelinae</taxon>
        <taxon>Anopheles</taxon>
    </lineage>
</organism>
<dbReference type="InterPro" id="IPR043502">
    <property type="entry name" value="DNA/RNA_pol_sf"/>
</dbReference>
<keyword evidence="3" id="KW-1185">Reference proteome</keyword>
<dbReference type="STRING" id="7168.A0A182NPV3"/>